<dbReference type="Proteomes" id="UP001458880">
    <property type="component" value="Unassembled WGS sequence"/>
</dbReference>
<keyword evidence="2" id="KW-1185">Reference proteome</keyword>
<dbReference type="AlphaFoldDB" id="A0AAW1IEC9"/>
<reference evidence="1 2" key="1">
    <citation type="journal article" date="2024" name="BMC Genomics">
        <title>De novo assembly and annotation of Popillia japonica's genome with initial clues to its potential as an invasive pest.</title>
        <authorList>
            <person name="Cucini C."/>
            <person name="Boschi S."/>
            <person name="Funari R."/>
            <person name="Cardaioli E."/>
            <person name="Iannotti N."/>
            <person name="Marturano G."/>
            <person name="Paoli F."/>
            <person name="Bruttini M."/>
            <person name="Carapelli A."/>
            <person name="Frati F."/>
            <person name="Nardi F."/>
        </authorList>
    </citation>
    <scope>NUCLEOTIDE SEQUENCE [LARGE SCALE GENOMIC DNA]</scope>
    <source>
        <strain evidence="1">DMR45628</strain>
    </source>
</reference>
<accession>A0AAW1IEC9</accession>
<evidence type="ECO:0000313" key="1">
    <source>
        <dbReference type="EMBL" id="KAK9687773.1"/>
    </source>
</evidence>
<sequence length="74" mass="8528">MGPDFQTFEKCRDSRMDIEIVDEVKIRRRKTLELAMEVQGESFQEYVGVDDKVTVSDTPTDAEILDSIQMSLKI</sequence>
<protein>
    <submittedName>
        <fullName evidence="1">Uncharacterized protein</fullName>
    </submittedName>
</protein>
<evidence type="ECO:0000313" key="2">
    <source>
        <dbReference type="Proteomes" id="UP001458880"/>
    </source>
</evidence>
<organism evidence="1 2">
    <name type="scientific">Popillia japonica</name>
    <name type="common">Japanese beetle</name>
    <dbReference type="NCBI Taxonomy" id="7064"/>
    <lineage>
        <taxon>Eukaryota</taxon>
        <taxon>Metazoa</taxon>
        <taxon>Ecdysozoa</taxon>
        <taxon>Arthropoda</taxon>
        <taxon>Hexapoda</taxon>
        <taxon>Insecta</taxon>
        <taxon>Pterygota</taxon>
        <taxon>Neoptera</taxon>
        <taxon>Endopterygota</taxon>
        <taxon>Coleoptera</taxon>
        <taxon>Polyphaga</taxon>
        <taxon>Scarabaeiformia</taxon>
        <taxon>Scarabaeidae</taxon>
        <taxon>Rutelinae</taxon>
        <taxon>Popillia</taxon>
    </lineage>
</organism>
<gene>
    <name evidence="1" type="ORF">QE152_g36017</name>
</gene>
<comment type="caution">
    <text evidence="1">The sequence shown here is derived from an EMBL/GenBank/DDBJ whole genome shotgun (WGS) entry which is preliminary data.</text>
</comment>
<proteinExistence type="predicted"/>
<dbReference type="EMBL" id="JASPKY010000625">
    <property type="protein sequence ID" value="KAK9687773.1"/>
    <property type="molecule type" value="Genomic_DNA"/>
</dbReference>
<name>A0AAW1IEC9_POPJA</name>